<accession>A0A6J6ERH6</accession>
<gene>
    <name evidence="2" type="ORF">UFOPK1766_00098</name>
</gene>
<dbReference type="InterPro" id="IPR005183">
    <property type="entry name" value="DUF305_CopM-like"/>
</dbReference>
<organism evidence="2">
    <name type="scientific">freshwater metagenome</name>
    <dbReference type="NCBI Taxonomy" id="449393"/>
    <lineage>
        <taxon>unclassified sequences</taxon>
        <taxon>metagenomes</taxon>
        <taxon>ecological metagenomes</taxon>
    </lineage>
</organism>
<dbReference type="AlphaFoldDB" id="A0A6J6ERH6"/>
<protein>
    <submittedName>
        <fullName evidence="2">Unannotated protein</fullName>
    </submittedName>
</protein>
<feature type="domain" description="DUF305" evidence="1">
    <location>
        <begin position="59"/>
        <end position="199"/>
    </location>
</feature>
<dbReference type="Gene3D" id="1.20.1260.10">
    <property type="match status" value="1"/>
</dbReference>
<dbReference type="EMBL" id="CAEZTW010000007">
    <property type="protein sequence ID" value="CAB4575448.1"/>
    <property type="molecule type" value="Genomic_DNA"/>
</dbReference>
<reference evidence="2" key="1">
    <citation type="submission" date="2020-05" db="EMBL/GenBank/DDBJ databases">
        <authorList>
            <person name="Chiriac C."/>
            <person name="Salcher M."/>
            <person name="Ghai R."/>
            <person name="Kavagutti S V."/>
        </authorList>
    </citation>
    <scope>NUCLEOTIDE SEQUENCE</scope>
</reference>
<evidence type="ECO:0000313" key="2">
    <source>
        <dbReference type="EMBL" id="CAB4575448.1"/>
    </source>
</evidence>
<dbReference type="InterPro" id="IPR012347">
    <property type="entry name" value="Ferritin-like"/>
</dbReference>
<name>A0A6J6ERH6_9ZZZZ</name>
<dbReference type="PANTHER" id="PTHR36933:SF1">
    <property type="entry name" value="SLL0788 PROTEIN"/>
    <property type="match status" value="1"/>
</dbReference>
<evidence type="ECO:0000259" key="1">
    <source>
        <dbReference type="Pfam" id="PF03713"/>
    </source>
</evidence>
<sequence>MQVKIDKKTGVLLSVIALLAVLVAALSINMLSNIENEEHSGMMDGMHQSTTGKVLSSSDAMFLQMMIPHHEQAIVMSDLALKISKNQELLALAAQIKAAQNPEIVQMKKWLADDGRAEDPGHSMEGMGGMLSEEDLKELSNSSGKTFDKKFISGMIEHHIGAVEMVKMIQDSKVADLRAFADVITKTQSAEIELMRNLLEKI</sequence>
<proteinExistence type="predicted"/>
<dbReference type="Pfam" id="PF03713">
    <property type="entry name" value="DUF305"/>
    <property type="match status" value="1"/>
</dbReference>
<dbReference type="PANTHER" id="PTHR36933">
    <property type="entry name" value="SLL0788 PROTEIN"/>
    <property type="match status" value="1"/>
</dbReference>